<proteinExistence type="inferred from homology"/>
<dbReference type="PIRSF" id="PIRSF000722">
    <property type="entry name" value="Acetate_prop_kin"/>
    <property type="match status" value="1"/>
</dbReference>
<dbReference type="EMBL" id="CP009215">
    <property type="protein sequence ID" value="AIL97565.1"/>
    <property type="molecule type" value="Genomic_DNA"/>
</dbReference>
<dbReference type="PROSITE" id="PS01076">
    <property type="entry name" value="ACETATE_KINASE_2"/>
    <property type="match status" value="1"/>
</dbReference>
<dbReference type="PRINTS" id="PR00471">
    <property type="entry name" value="ACETATEKNASE"/>
</dbReference>
<accession>A0A077HMM3</accession>
<dbReference type="Gene3D" id="3.30.420.40">
    <property type="match status" value="2"/>
</dbReference>
<dbReference type="GO" id="GO:0006085">
    <property type="term" value="P:acetyl-CoA biosynthetic process"/>
    <property type="evidence" value="ECO:0007669"/>
    <property type="project" value="UniProtKB-UniRule"/>
</dbReference>
<dbReference type="EC" id="2.7.2.1" evidence="6"/>
<feature type="binding site" evidence="6">
    <location>
        <position position="385"/>
    </location>
    <ligand>
        <name>Mg(2+)</name>
        <dbReference type="ChEBI" id="CHEBI:18420"/>
    </ligand>
</feature>
<evidence type="ECO:0000313" key="8">
    <source>
        <dbReference type="EMBL" id="AIL97565.1"/>
    </source>
</evidence>
<dbReference type="GO" id="GO:0008776">
    <property type="term" value="F:acetate kinase activity"/>
    <property type="evidence" value="ECO:0007669"/>
    <property type="project" value="UniProtKB-UniRule"/>
</dbReference>
<keyword evidence="6" id="KW-0479">Metal-binding</keyword>
<dbReference type="PANTHER" id="PTHR21060:SF15">
    <property type="entry name" value="ACETATE KINASE-RELATED"/>
    <property type="match status" value="1"/>
</dbReference>
<protein>
    <recommendedName>
        <fullName evidence="6">Acetate kinase</fullName>
        <ecNumber evidence="6">2.7.2.1</ecNumber>
    </recommendedName>
    <alternativeName>
        <fullName evidence="6">Acetokinase</fullName>
    </alternativeName>
</protein>
<dbReference type="HOGENOM" id="CLU_020352_0_1_11"/>
<gene>
    <name evidence="6" type="primary">ackA</name>
    <name evidence="8" type="ORF">CUREI_10010</name>
</gene>
<dbReference type="AlphaFoldDB" id="A0A077HMM3"/>
<comment type="similarity">
    <text evidence="1 6 7">Belongs to the acetokinase family.</text>
</comment>
<keyword evidence="6" id="KW-0963">Cytoplasm</keyword>
<feature type="binding site" evidence="6">
    <location>
        <begin position="331"/>
        <end position="335"/>
    </location>
    <ligand>
        <name>ATP</name>
        <dbReference type="ChEBI" id="CHEBI:30616"/>
    </ligand>
</feature>
<evidence type="ECO:0000256" key="6">
    <source>
        <dbReference type="HAMAP-Rule" id="MF_00020"/>
    </source>
</evidence>
<dbReference type="InterPro" id="IPR000890">
    <property type="entry name" value="Aliphatic_acid_kin_short-chain"/>
</dbReference>
<feature type="binding site" evidence="6">
    <location>
        <begin position="283"/>
        <end position="285"/>
    </location>
    <ligand>
        <name>ATP</name>
        <dbReference type="ChEBI" id="CHEBI:30616"/>
    </ligand>
</feature>
<keyword evidence="3 6" id="KW-0547">Nucleotide-binding</keyword>
<comment type="function">
    <text evidence="6">Catalyzes the formation of acetyl phosphate from acetate and ATP. Can also catalyze the reverse reaction.</text>
</comment>
<keyword evidence="6" id="KW-0460">Magnesium</keyword>
<dbReference type="Proteomes" id="UP000028939">
    <property type="component" value="Chromosome"/>
</dbReference>
<dbReference type="KEGG" id="cuv:CUREI_10010"/>
<feature type="site" description="Transition state stabilizer" evidence="6">
    <location>
        <position position="242"/>
    </location>
</feature>
<dbReference type="GO" id="GO:0005524">
    <property type="term" value="F:ATP binding"/>
    <property type="evidence" value="ECO:0007669"/>
    <property type="project" value="UniProtKB-KW"/>
</dbReference>
<evidence type="ECO:0000313" key="9">
    <source>
        <dbReference type="Proteomes" id="UP000028939"/>
    </source>
</evidence>
<dbReference type="InterPro" id="IPR023865">
    <property type="entry name" value="Aliphatic_acid_kinase_CS"/>
</dbReference>
<feature type="binding site" evidence="6">
    <location>
        <position position="92"/>
    </location>
    <ligand>
        <name>substrate</name>
    </ligand>
</feature>
<dbReference type="UniPathway" id="UPA00340">
    <property type="reaction ID" value="UER00458"/>
</dbReference>
<dbReference type="HAMAP" id="MF_00020">
    <property type="entry name" value="Acetate_kinase"/>
    <property type="match status" value="1"/>
</dbReference>
<dbReference type="PANTHER" id="PTHR21060">
    <property type="entry name" value="ACETATE KINASE"/>
    <property type="match status" value="1"/>
</dbReference>
<reference evidence="8 9" key="1">
    <citation type="submission" date="2014-08" db="EMBL/GenBank/DDBJ databases">
        <title>Complete genome sequence of Corynebacterium ureicelerivorans DSM 45051, a lipophilic and urea-splitting isolate from a blood culture of a septicaemia patient.</title>
        <authorList>
            <person name="Tippelt A."/>
            <person name="Albersmeier A."/>
            <person name="Brinkrolf K."/>
            <person name="Ruckert C."/>
            <person name="Tauch A."/>
        </authorList>
    </citation>
    <scope>NUCLEOTIDE SEQUENCE [LARGE SCALE GENOMIC DNA]</scope>
    <source>
        <strain evidence="8 9">IMMIB RIV-2301</strain>
    </source>
</reference>
<dbReference type="OrthoDB" id="9802453at2"/>
<dbReference type="GO" id="GO:0006083">
    <property type="term" value="P:acetate metabolic process"/>
    <property type="evidence" value="ECO:0007669"/>
    <property type="project" value="TreeGrafter"/>
</dbReference>
<keyword evidence="5 6" id="KW-0067">ATP-binding</keyword>
<feature type="active site" description="Proton donor/acceptor" evidence="6">
    <location>
        <position position="149"/>
    </location>
</feature>
<keyword evidence="4 6" id="KW-0418">Kinase</keyword>
<comment type="cofactor">
    <cofactor evidence="6">
        <name>Mg(2+)</name>
        <dbReference type="ChEBI" id="CHEBI:18420"/>
    </cofactor>
    <cofactor evidence="6">
        <name>Mn(2+)</name>
        <dbReference type="ChEBI" id="CHEBI:29035"/>
    </cofactor>
    <text evidence="6">Mg(2+). Can also accept Mn(2+).</text>
</comment>
<dbReference type="RefSeq" id="WP_038613094.1">
    <property type="nucleotide sequence ID" value="NZ_CP009215.1"/>
</dbReference>
<keyword evidence="9" id="KW-1185">Reference proteome</keyword>
<dbReference type="NCBIfam" id="TIGR00016">
    <property type="entry name" value="ackA"/>
    <property type="match status" value="1"/>
</dbReference>
<evidence type="ECO:0000256" key="4">
    <source>
        <dbReference type="ARBA" id="ARBA00022777"/>
    </source>
</evidence>
<evidence type="ECO:0000256" key="1">
    <source>
        <dbReference type="ARBA" id="ARBA00008748"/>
    </source>
</evidence>
<dbReference type="GO" id="GO:0000287">
    <property type="term" value="F:magnesium ion binding"/>
    <property type="evidence" value="ECO:0007669"/>
    <property type="project" value="UniProtKB-UniRule"/>
</dbReference>
<dbReference type="CDD" id="cd24010">
    <property type="entry name" value="ASKHA_NBD_AcK_PK"/>
    <property type="match status" value="1"/>
</dbReference>
<name>A0A077HMM3_9CORY</name>
<comment type="subcellular location">
    <subcellularLocation>
        <location evidence="6">Cytoplasm</location>
    </subcellularLocation>
</comment>
<evidence type="ECO:0000256" key="7">
    <source>
        <dbReference type="RuleBase" id="RU003835"/>
    </source>
</evidence>
<feature type="site" description="Transition state stabilizer" evidence="6">
    <location>
        <position position="181"/>
    </location>
</feature>
<dbReference type="InterPro" id="IPR004372">
    <property type="entry name" value="Ac/propionate_kinase"/>
</dbReference>
<comment type="pathway">
    <text evidence="6">Metabolic intermediate biosynthesis; acetyl-CoA biosynthesis; acetyl-CoA from acetate: step 1/2.</text>
</comment>
<dbReference type="PROSITE" id="PS01075">
    <property type="entry name" value="ACETATE_KINASE_1"/>
    <property type="match status" value="1"/>
</dbReference>
<comment type="subunit">
    <text evidence="6">Homodimer.</text>
</comment>
<dbReference type="SUPFAM" id="SSF53067">
    <property type="entry name" value="Actin-like ATPase domain"/>
    <property type="match status" value="2"/>
</dbReference>
<dbReference type="GO" id="GO:0005737">
    <property type="term" value="C:cytoplasm"/>
    <property type="evidence" value="ECO:0007669"/>
    <property type="project" value="UniProtKB-SubCell"/>
</dbReference>
<feature type="binding site" evidence="6">
    <location>
        <position position="15"/>
    </location>
    <ligand>
        <name>ATP</name>
        <dbReference type="ChEBI" id="CHEBI:30616"/>
    </ligand>
</feature>
<dbReference type="STRING" id="401472.CUREI_10010"/>
<evidence type="ECO:0000256" key="2">
    <source>
        <dbReference type="ARBA" id="ARBA00022679"/>
    </source>
</evidence>
<sequence length="401" mass="43080">MSYVLVINSGSSSIKFQIVDPAADASDTPFVSGLVEQIGEPKGRVTIKHGGQKYVVQKRVPTHAHGLQETFKLLDAKGIGPTQLDIVAAGHRVVHGGMVFSQPELISDPVVEKIRDLIPLAPLHNPANIDGIEVARALLPDIPHVAVFDTGFFHDLPPAAALYAINAEVAGQNLIRRYGFHGTSHEFVSSQVPALIGRDPQHTRQIVLHLGNGASASAVANGHPIDTSMGLTPLAGLVMGTRSGDIDPGIIFHLVREGGMSIDEIDNLLNRQSGVKGLSGVNDFRELRAMIENEDDNAWLAYMVYLNQLRRYIGSYMIALGRVDAITFTAGVGENDQAVRMDALDSLQMYGIEVDPVKNALPNDGPRIISTDESKVKVLVVPTNEELAIAQKAAAVAARVR</sequence>
<comment type="catalytic activity">
    <reaction evidence="6">
        <text>acetate + ATP = acetyl phosphate + ADP</text>
        <dbReference type="Rhea" id="RHEA:11352"/>
        <dbReference type="ChEBI" id="CHEBI:22191"/>
        <dbReference type="ChEBI" id="CHEBI:30089"/>
        <dbReference type="ChEBI" id="CHEBI:30616"/>
        <dbReference type="ChEBI" id="CHEBI:456216"/>
        <dbReference type="EC" id="2.7.2.1"/>
    </reaction>
</comment>
<feature type="binding site" evidence="6">
    <location>
        <begin position="209"/>
        <end position="213"/>
    </location>
    <ligand>
        <name>ATP</name>
        <dbReference type="ChEBI" id="CHEBI:30616"/>
    </ligand>
</feature>
<organism evidence="8 9">
    <name type="scientific">Corynebacterium ureicelerivorans</name>
    <dbReference type="NCBI Taxonomy" id="401472"/>
    <lineage>
        <taxon>Bacteria</taxon>
        <taxon>Bacillati</taxon>
        <taxon>Actinomycetota</taxon>
        <taxon>Actinomycetes</taxon>
        <taxon>Mycobacteriales</taxon>
        <taxon>Corynebacteriaceae</taxon>
        <taxon>Corynebacterium</taxon>
    </lineage>
</organism>
<evidence type="ECO:0000256" key="3">
    <source>
        <dbReference type="ARBA" id="ARBA00022741"/>
    </source>
</evidence>
<evidence type="ECO:0000256" key="5">
    <source>
        <dbReference type="ARBA" id="ARBA00022840"/>
    </source>
</evidence>
<keyword evidence="2 6" id="KW-0808">Transferase</keyword>
<feature type="binding site" evidence="6">
    <location>
        <position position="8"/>
    </location>
    <ligand>
        <name>Mg(2+)</name>
        <dbReference type="ChEBI" id="CHEBI:18420"/>
    </ligand>
</feature>
<dbReference type="Pfam" id="PF00871">
    <property type="entry name" value="Acetate_kinase"/>
    <property type="match status" value="1"/>
</dbReference>
<dbReference type="InterPro" id="IPR043129">
    <property type="entry name" value="ATPase_NBD"/>
</dbReference>